<evidence type="ECO:0000256" key="7">
    <source>
        <dbReference type="ARBA" id="ARBA00023242"/>
    </source>
</evidence>
<keyword evidence="4" id="KW-0238">DNA-binding</keyword>
<evidence type="ECO:0000259" key="10">
    <source>
        <dbReference type="PROSITE" id="PS51032"/>
    </source>
</evidence>
<dbReference type="PRINTS" id="PR00367">
    <property type="entry name" value="ETHRSPELEMNT"/>
</dbReference>
<gene>
    <name evidence="11" type="primary">ERF062</name>
    <name evidence="11" type="ORF">AXF42_Ash006196</name>
</gene>
<organism evidence="11 12">
    <name type="scientific">Apostasia shenzhenica</name>
    <dbReference type="NCBI Taxonomy" id="1088818"/>
    <lineage>
        <taxon>Eukaryota</taxon>
        <taxon>Viridiplantae</taxon>
        <taxon>Streptophyta</taxon>
        <taxon>Embryophyta</taxon>
        <taxon>Tracheophyta</taxon>
        <taxon>Spermatophyta</taxon>
        <taxon>Magnoliopsida</taxon>
        <taxon>Liliopsida</taxon>
        <taxon>Asparagales</taxon>
        <taxon>Orchidaceae</taxon>
        <taxon>Apostasioideae</taxon>
        <taxon>Apostasia</taxon>
    </lineage>
</organism>
<dbReference type="GO" id="GO:0009873">
    <property type="term" value="P:ethylene-activated signaling pathway"/>
    <property type="evidence" value="ECO:0007669"/>
    <property type="project" value="UniProtKB-KW"/>
</dbReference>
<feature type="region of interest" description="Disordered" evidence="9">
    <location>
        <begin position="148"/>
        <end position="211"/>
    </location>
</feature>
<dbReference type="STRING" id="1088818.A0A2I0B0J9"/>
<keyword evidence="7" id="KW-0539">Nucleus</keyword>
<dbReference type="Proteomes" id="UP000236161">
    <property type="component" value="Unassembled WGS sequence"/>
</dbReference>
<keyword evidence="3" id="KW-0805">Transcription regulation</keyword>
<evidence type="ECO:0000256" key="1">
    <source>
        <dbReference type="ARBA" id="ARBA00004123"/>
    </source>
</evidence>
<evidence type="ECO:0000313" key="12">
    <source>
        <dbReference type="Proteomes" id="UP000236161"/>
    </source>
</evidence>
<dbReference type="CDD" id="cd00018">
    <property type="entry name" value="AP2"/>
    <property type="match status" value="1"/>
</dbReference>
<dbReference type="OrthoDB" id="777275at2759"/>
<reference evidence="11 12" key="1">
    <citation type="journal article" date="2017" name="Nature">
        <title>The Apostasia genome and the evolution of orchids.</title>
        <authorList>
            <person name="Zhang G.Q."/>
            <person name="Liu K.W."/>
            <person name="Li Z."/>
            <person name="Lohaus R."/>
            <person name="Hsiao Y.Y."/>
            <person name="Niu S.C."/>
            <person name="Wang J.Y."/>
            <person name="Lin Y.C."/>
            <person name="Xu Q."/>
            <person name="Chen L.J."/>
            <person name="Yoshida K."/>
            <person name="Fujiwara S."/>
            <person name="Wang Z.W."/>
            <person name="Zhang Y.Q."/>
            <person name="Mitsuda N."/>
            <person name="Wang M."/>
            <person name="Liu G.H."/>
            <person name="Pecoraro L."/>
            <person name="Huang H.X."/>
            <person name="Xiao X.J."/>
            <person name="Lin M."/>
            <person name="Wu X.Y."/>
            <person name="Wu W.L."/>
            <person name="Chen Y.Y."/>
            <person name="Chang S.B."/>
            <person name="Sakamoto S."/>
            <person name="Ohme-Takagi M."/>
            <person name="Yagi M."/>
            <person name="Zeng S.J."/>
            <person name="Shen C.Y."/>
            <person name="Yeh C.M."/>
            <person name="Luo Y.B."/>
            <person name="Tsai W.C."/>
            <person name="Van de Peer Y."/>
            <person name="Liu Z.J."/>
        </authorList>
    </citation>
    <scope>NUCLEOTIDE SEQUENCE [LARGE SCALE GENOMIC DNA]</scope>
    <source>
        <strain evidence="12">cv. Shenzhen</strain>
        <tissue evidence="11">Stem</tissue>
    </source>
</reference>
<name>A0A2I0B0J9_9ASPA</name>
<dbReference type="InterPro" id="IPR001471">
    <property type="entry name" value="AP2/ERF_dom"/>
</dbReference>
<dbReference type="Pfam" id="PF00847">
    <property type="entry name" value="AP2"/>
    <property type="match status" value="1"/>
</dbReference>
<feature type="compositionally biased region" description="Low complexity" evidence="9">
    <location>
        <begin position="148"/>
        <end position="165"/>
    </location>
</feature>
<dbReference type="PROSITE" id="PS51032">
    <property type="entry name" value="AP2_ERF"/>
    <property type="match status" value="1"/>
</dbReference>
<evidence type="ECO:0000256" key="8">
    <source>
        <dbReference type="ARBA" id="ARBA00024343"/>
    </source>
</evidence>
<keyword evidence="2" id="KW-0936">Ethylene signaling pathway</keyword>
<evidence type="ECO:0000256" key="5">
    <source>
        <dbReference type="ARBA" id="ARBA00023159"/>
    </source>
</evidence>
<dbReference type="InterPro" id="IPR016177">
    <property type="entry name" value="DNA-bd_dom_sf"/>
</dbReference>
<evidence type="ECO:0000256" key="2">
    <source>
        <dbReference type="ARBA" id="ARBA00022745"/>
    </source>
</evidence>
<dbReference type="InterPro" id="IPR036955">
    <property type="entry name" value="AP2/ERF_dom_sf"/>
</dbReference>
<dbReference type="GO" id="GO:0005634">
    <property type="term" value="C:nucleus"/>
    <property type="evidence" value="ECO:0007669"/>
    <property type="project" value="UniProtKB-SubCell"/>
</dbReference>
<dbReference type="FunFam" id="3.30.730.10:FF:000001">
    <property type="entry name" value="Ethylene-responsive transcription factor 2"/>
    <property type="match status" value="1"/>
</dbReference>
<evidence type="ECO:0000256" key="6">
    <source>
        <dbReference type="ARBA" id="ARBA00023163"/>
    </source>
</evidence>
<comment type="similarity">
    <text evidence="8">Belongs to the AP2/ERF transcription factor family. ERF subfamily.</text>
</comment>
<keyword evidence="5" id="KW-0010">Activator</keyword>
<keyword evidence="12" id="KW-1185">Reference proteome</keyword>
<accession>A0A2I0B0J9</accession>
<sequence length="230" mass="25076">MSGFPDLEQLIVLSLVSPSLASTPPFTLLLHPLQPPQPASTVHQFALSGFHHHPPAPARKIYRGIRQRHWGKWVAEIRLPRNRSRVWLGTFDKAEDAAVAYDAAAYKLRGDFAQLNFPHLKHQLHHRPESAAAVSLLEAKLKSFGFDGSPASSGSSCSSSSCRGRVMGGGDEAPAKRQKVAEMEGAPARAPAAKEEKVDWDADGLPLSRMPSHDMDSIWDSLLMTANSDS</sequence>
<protein>
    <submittedName>
        <fullName evidence="11">Ethylene-responsive transcription factor ERF062</fullName>
    </submittedName>
</protein>
<dbReference type="GO" id="GO:0003700">
    <property type="term" value="F:DNA-binding transcription factor activity"/>
    <property type="evidence" value="ECO:0007669"/>
    <property type="project" value="InterPro"/>
</dbReference>
<dbReference type="EMBL" id="KZ451932">
    <property type="protein sequence ID" value="PKA61299.1"/>
    <property type="molecule type" value="Genomic_DNA"/>
</dbReference>
<evidence type="ECO:0000256" key="9">
    <source>
        <dbReference type="SAM" id="MobiDB-lite"/>
    </source>
</evidence>
<dbReference type="Gene3D" id="3.30.730.10">
    <property type="entry name" value="AP2/ERF domain"/>
    <property type="match status" value="1"/>
</dbReference>
<keyword evidence="6" id="KW-0804">Transcription</keyword>
<evidence type="ECO:0000313" key="11">
    <source>
        <dbReference type="EMBL" id="PKA61299.1"/>
    </source>
</evidence>
<dbReference type="GO" id="GO:0000976">
    <property type="term" value="F:transcription cis-regulatory region binding"/>
    <property type="evidence" value="ECO:0007669"/>
    <property type="project" value="UniProtKB-ARBA"/>
</dbReference>
<evidence type="ECO:0000256" key="4">
    <source>
        <dbReference type="ARBA" id="ARBA00023125"/>
    </source>
</evidence>
<feature type="domain" description="AP2/ERF" evidence="10">
    <location>
        <begin position="61"/>
        <end position="118"/>
    </location>
</feature>
<dbReference type="AlphaFoldDB" id="A0A2I0B0J9"/>
<dbReference type="PANTHER" id="PTHR31657:SF40">
    <property type="entry name" value="ETHYLENE-RESPONSIVE TRANSCRIPTION FACTOR ERF062"/>
    <property type="match status" value="1"/>
</dbReference>
<dbReference type="PANTHER" id="PTHR31657">
    <property type="entry name" value="ETHYLENE-RESPONSIVE TRANSCRIPTION FACTOR ERF061"/>
    <property type="match status" value="1"/>
</dbReference>
<comment type="subcellular location">
    <subcellularLocation>
        <location evidence="1">Nucleus</location>
    </subcellularLocation>
</comment>
<dbReference type="InterPro" id="IPR051758">
    <property type="entry name" value="ERF/AP2-like"/>
</dbReference>
<dbReference type="SUPFAM" id="SSF54171">
    <property type="entry name" value="DNA-binding domain"/>
    <property type="match status" value="1"/>
</dbReference>
<evidence type="ECO:0000256" key="3">
    <source>
        <dbReference type="ARBA" id="ARBA00023015"/>
    </source>
</evidence>
<dbReference type="SMART" id="SM00380">
    <property type="entry name" value="AP2"/>
    <property type="match status" value="1"/>
</dbReference>
<feature type="compositionally biased region" description="Basic and acidic residues" evidence="9">
    <location>
        <begin position="173"/>
        <end position="182"/>
    </location>
</feature>
<proteinExistence type="inferred from homology"/>